<accession>A0A250X7A8</accession>
<dbReference type="SUPFAM" id="SSF54506">
    <property type="entry name" value="Diaminopimelate epimerase-like"/>
    <property type="match status" value="1"/>
</dbReference>
<organism evidence="4 5">
    <name type="scientific">Chlamydomonas eustigma</name>
    <dbReference type="NCBI Taxonomy" id="1157962"/>
    <lineage>
        <taxon>Eukaryota</taxon>
        <taxon>Viridiplantae</taxon>
        <taxon>Chlorophyta</taxon>
        <taxon>core chlorophytes</taxon>
        <taxon>Chlorophyceae</taxon>
        <taxon>CS clade</taxon>
        <taxon>Chlamydomonadales</taxon>
        <taxon>Chlamydomonadaceae</taxon>
        <taxon>Chlamydomonas</taxon>
    </lineage>
</organism>
<name>A0A250X7A8_9CHLO</name>
<evidence type="ECO:0000256" key="1">
    <source>
        <dbReference type="ARBA" id="ARBA00008270"/>
    </source>
</evidence>
<evidence type="ECO:0000256" key="2">
    <source>
        <dbReference type="ARBA" id="ARBA00023235"/>
    </source>
</evidence>
<dbReference type="Gene3D" id="3.10.310.10">
    <property type="entry name" value="Diaminopimelate Epimerase, Chain A, domain 1"/>
    <property type="match status" value="2"/>
</dbReference>
<dbReference type="Pfam" id="PF02567">
    <property type="entry name" value="PhzC-PhzF"/>
    <property type="match status" value="1"/>
</dbReference>
<dbReference type="OrthoDB" id="75169at2759"/>
<dbReference type="GO" id="GO:0005737">
    <property type="term" value="C:cytoplasm"/>
    <property type="evidence" value="ECO:0007669"/>
    <property type="project" value="TreeGrafter"/>
</dbReference>
<gene>
    <name evidence="4" type="ORF">CEUSTIGMA_g6376.t1</name>
</gene>
<proteinExistence type="inferred from homology"/>
<dbReference type="NCBIfam" id="TIGR00654">
    <property type="entry name" value="PhzF_family"/>
    <property type="match status" value="1"/>
</dbReference>
<dbReference type="Proteomes" id="UP000232323">
    <property type="component" value="Unassembled WGS sequence"/>
</dbReference>
<sequence>MGSRELPFYQVDAFSSEAFSGNPAAVILLDDSSYISDSQRQSIAAENNLAETAYVVPHPEYLTKEGDPFQACSHFSLRWFTPAVEVPMCGHATLASAAVLFKEKCNASPVLFFHTLSGVLEVTQQLEMSLPLCNPTDPVPQSCQNVSGPFAHACSGGLPVSEIAYAASSGLNYVLVRLVPGTSRQHLESMKPDLQAMQEAVASESAGSVRGVIVTTSGDGYDVLSRFFAPWLGVPEDHVTGSAHSALAPYWQARLPGIKDGRSMAARQCSSRGGDLMLRVDSVGNKVVVSGHAVIVIKGTMFL</sequence>
<comment type="similarity">
    <text evidence="1">Belongs to the PhzF family.</text>
</comment>
<evidence type="ECO:0000313" key="4">
    <source>
        <dbReference type="EMBL" id="GAX78936.1"/>
    </source>
</evidence>
<keyword evidence="5" id="KW-1185">Reference proteome</keyword>
<dbReference type="InterPro" id="IPR003719">
    <property type="entry name" value="Phenazine_PhzF-like"/>
</dbReference>
<dbReference type="PIRSF" id="PIRSF016184">
    <property type="entry name" value="PhzC_PhzF"/>
    <property type="match status" value="1"/>
</dbReference>
<dbReference type="GO" id="GO:0016853">
    <property type="term" value="F:isomerase activity"/>
    <property type="evidence" value="ECO:0007669"/>
    <property type="project" value="UniProtKB-KW"/>
</dbReference>
<dbReference type="EMBL" id="BEGY01000037">
    <property type="protein sequence ID" value="GAX78936.1"/>
    <property type="molecule type" value="Genomic_DNA"/>
</dbReference>
<dbReference type="PANTHER" id="PTHR13774">
    <property type="entry name" value="PHENAZINE BIOSYNTHESIS PROTEIN"/>
    <property type="match status" value="1"/>
</dbReference>
<protein>
    <recommendedName>
        <fullName evidence="6">Phenazine biosynthesis-like domain-containing protein</fullName>
    </recommendedName>
</protein>
<comment type="caution">
    <text evidence="4">The sequence shown here is derived from an EMBL/GenBank/DDBJ whole genome shotgun (WGS) entry which is preliminary data.</text>
</comment>
<reference evidence="4 5" key="1">
    <citation type="submission" date="2017-08" db="EMBL/GenBank/DDBJ databases">
        <title>Acidophilic green algal genome provides insights into adaptation to an acidic environment.</title>
        <authorList>
            <person name="Hirooka S."/>
            <person name="Hirose Y."/>
            <person name="Kanesaki Y."/>
            <person name="Higuchi S."/>
            <person name="Fujiwara T."/>
            <person name="Onuma R."/>
            <person name="Era A."/>
            <person name="Ohbayashi R."/>
            <person name="Uzuka A."/>
            <person name="Nozaki H."/>
            <person name="Yoshikawa H."/>
            <person name="Miyagishima S.Y."/>
        </authorList>
    </citation>
    <scope>NUCLEOTIDE SEQUENCE [LARGE SCALE GENOMIC DNA]</scope>
    <source>
        <strain evidence="4 5">NIES-2499</strain>
    </source>
</reference>
<evidence type="ECO:0000256" key="3">
    <source>
        <dbReference type="PIRSR" id="PIRSR016184-1"/>
    </source>
</evidence>
<evidence type="ECO:0000313" key="5">
    <source>
        <dbReference type="Proteomes" id="UP000232323"/>
    </source>
</evidence>
<feature type="active site" evidence="3">
    <location>
        <position position="51"/>
    </location>
</feature>
<dbReference type="STRING" id="1157962.A0A250X7A8"/>
<keyword evidence="2" id="KW-0413">Isomerase</keyword>
<dbReference type="PANTHER" id="PTHR13774:SF17">
    <property type="entry name" value="PHENAZINE BIOSYNTHESIS-LIKE DOMAIN-CONTAINING PROTEIN"/>
    <property type="match status" value="1"/>
</dbReference>
<evidence type="ECO:0008006" key="6">
    <source>
        <dbReference type="Google" id="ProtNLM"/>
    </source>
</evidence>
<dbReference type="AlphaFoldDB" id="A0A250X7A8"/>